<protein>
    <recommendedName>
        <fullName evidence="4">NAD(P)-binding domain-containing protein</fullName>
    </recommendedName>
</protein>
<dbReference type="Gene3D" id="3.90.25.10">
    <property type="entry name" value="UDP-galactose 4-epimerase, domain 1"/>
    <property type="match status" value="1"/>
</dbReference>
<dbReference type="AlphaFoldDB" id="A0A9W4WDH5"/>
<dbReference type="InterPro" id="IPR051609">
    <property type="entry name" value="NmrA/Isoflavone_reductase-like"/>
</dbReference>
<reference evidence="5" key="1">
    <citation type="submission" date="2022-08" db="EMBL/GenBank/DDBJ databases">
        <authorList>
            <person name="Giroux E."/>
            <person name="Giroux E."/>
        </authorList>
    </citation>
    <scope>NUCLEOTIDE SEQUENCE</scope>
    <source>
        <strain evidence="5">H1091258</strain>
    </source>
</reference>
<evidence type="ECO:0000313" key="6">
    <source>
        <dbReference type="Proteomes" id="UP001152533"/>
    </source>
</evidence>
<dbReference type="SUPFAM" id="SSF51735">
    <property type="entry name" value="NAD(P)-binding Rossmann-fold domains"/>
    <property type="match status" value="1"/>
</dbReference>
<dbReference type="InterPro" id="IPR036291">
    <property type="entry name" value="NAD(P)-bd_dom_sf"/>
</dbReference>
<comment type="caution">
    <text evidence="5">The sequence shown here is derived from an EMBL/GenBank/DDBJ whole genome shotgun (WGS) entry which is preliminary data.</text>
</comment>
<dbReference type="InterPro" id="IPR016040">
    <property type="entry name" value="NAD(P)-bd_dom"/>
</dbReference>
<gene>
    <name evidence="5" type="ORF">CGXH109_LOCUS114276</name>
</gene>
<evidence type="ECO:0000256" key="3">
    <source>
        <dbReference type="ARBA" id="ARBA00023002"/>
    </source>
</evidence>
<dbReference type="Proteomes" id="UP001152533">
    <property type="component" value="Unassembled WGS sequence"/>
</dbReference>
<evidence type="ECO:0000256" key="2">
    <source>
        <dbReference type="ARBA" id="ARBA00022857"/>
    </source>
</evidence>
<sequence>MAFTVGIAGITGKFGRLVAQHLLKTPNIELRGFCRTPSNVPRTISESPNVKIYQGGAFDTKEAMSFASGCDVLVCAYLGDEKLMVDGQKLLIDACEANNVPRYIASDYSIDFTNIRLGQLFPKDPMIRVKDYLETKKVAGVHVLIGGFMPTLMSPFFGLWDAKGNTIRFWGDGTEGFEASTYESAAEYTAAIALDPTATGVLRCDRKSPRELAEIFEKIHSIRPALERNGSLNELHDQMVKLREQYPTEIYRYMGMYYTYYMASGKVDVGPDYHNSRYPEIKPATWEDFIRGLDLQITTPKA</sequence>
<keyword evidence="3" id="KW-0560">Oxidoreductase</keyword>
<comment type="similarity">
    <text evidence="1">Belongs to the NmrA-type oxidoreductase family. Isoflavone reductase subfamily.</text>
</comment>
<accession>A0A9W4WDH5</accession>
<dbReference type="GO" id="GO:0016491">
    <property type="term" value="F:oxidoreductase activity"/>
    <property type="evidence" value="ECO:0007669"/>
    <property type="project" value="UniProtKB-KW"/>
</dbReference>
<evidence type="ECO:0000256" key="1">
    <source>
        <dbReference type="ARBA" id="ARBA00005725"/>
    </source>
</evidence>
<name>A0A9W4WDH5_9PEZI</name>
<keyword evidence="6" id="KW-1185">Reference proteome</keyword>
<organism evidence="5 6">
    <name type="scientific">Colletotrichum noveboracense</name>
    <dbReference type="NCBI Taxonomy" id="2664923"/>
    <lineage>
        <taxon>Eukaryota</taxon>
        <taxon>Fungi</taxon>
        <taxon>Dikarya</taxon>
        <taxon>Ascomycota</taxon>
        <taxon>Pezizomycotina</taxon>
        <taxon>Sordariomycetes</taxon>
        <taxon>Hypocreomycetidae</taxon>
        <taxon>Glomerellales</taxon>
        <taxon>Glomerellaceae</taxon>
        <taxon>Colletotrichum</taxon>
        <taxon>Colletotrichum gloeosporioides species complex</taxon>
    </lineage>
</organism>
<keyword evidence="2" id="KW-0521">NADP</keyword>
<dbReference type="EMBL" id="CAMGZC010001263">
    <property type="protein sequence ID" value="CAI0652167.1"/>
    <property type="molecule type" value="Genomic_DNA"/>
</dbReference>
<dbReference type="PANTHER" id="PTHR47706">
    <property type="entry name" value="NMRA-LIKE FAMILY PROTEIN"/>
    <property type="match status" value="1"/>
</dbReference>
<dbReference type="Pfam" id="PF13460">
    <property type="entry name" value="NAD_binding_10"/>
    <property type="match status" value="1"/>
</dbReference>
<evidence type="ECO:0000313" key="5">
    <source>
        <dbReference type="EMBL" id="CAI0652167.1"/>
    </source>
</evidence>
<dbReference type="Gene3D" id="3.40.50.720">
    <property type="entry name" value="NAD(P)-binding Rossmann-like Domain"/>
    <property type="match status" value="1"/>
</dbReference>
<proteinExistence type="inferred from homology"/>
<evidence type="ECO:0000259" key="4">
    <source>
        <dbReference type="Pfam" id="PF13460"/>
    </source>
</evidence>
<dbReference type="PANTHER" id="PTHR47706:SF9">
    <property type="entry name" value="NMRA-LIKE DOMAIN-CONTAINING PROTEIN-RELATED"/>
    <property type="match status" value="1"/>
</dbReference>
<feature type="domain" description="NAD(P)-binding" evidence="4">
    <location>
        <begin position="9"/>
        <end position="142"/>
    </location>
</feature>